<keyword evidence="2" id="KW-1185">Reference proteome</keyword>
<reference evidence="2" key="1">
    <citation type="journal article" date="2012" name="Science">
        <title>The Paleozoic origin of enzymatic lignin decomposition reconstructed from 31 fungal genomes.</title>
        <authorList>
            <person name="Floudas D."/>
            <person name="Binder M."/>
            <person name="Riley R."/>
            <person name="Barry K."/>
            <person name="Blanchette R.A."/>
            <person name="Henrissat B."/>
            <person name="Martinez A.T."/>
            <person name="Otillar R."/>
            <person name="Spatafora J.W."/>
            <person name="Yadav J.S."/>
            <person name="Aerts A."/>
            <person name="Benoit I."/>
            <person name="Boyd A."/>
            <person name="Carlson A."/>
            <person name="Copeland A."/>
            <person name="Coutinho P.M."/>
            <person name="de Vries R.P."/>
            <person name="Ferreira P."/>
            <person name="Findley K."/>
            <person name="Foster B."/>
            <person name="Gaskell J."/>
            <person name="Glotzer D."/>
            <person name="Gorecki P."/>
            <person name="Heitman J."/>
            <person name="Hesse C."/>
            <person name="Hori C."/>
            <person name="Igarashi K."/>
            <person name="Jurgens J.A."/>
            <person name="Kallen N."/>
            <person name="Kersten P."/>
            <person name="Kohler A."/>
            <person name="Kuees U."/>
            <person name="Kumar T.K.A."/>
            <person name="Kuo A."/>
            <person name="LaButti K."/>
            <person name="Larrondo L.F."/>
            <person name="Lindquist E."/>
            <person name="Ling A."/>
            <person name="Lombard V."/>
            <person name="Lucas S."/>
            <person name="Lundell T."/>
            <person name="Martin R."/>
            <person name="McLaughlin D.J."/>
            <person name="Morgenstern I."/>
            <person name="Morin E."/>
            <person name="Murat C."/>
            <person name="Nagy L.G."/>
            <person name="Nolan M."/>
            <person name="Ohm R.A."/>
            <person name="Patyshakuliyeva A."/>
            <person name="Rokas A."/>
            <person name="Ruiz-Duenas F.J."/>
            <person name="Sabat G."/>
            <person name="Salamov A."/>
            <person name="Samejima M."/>
            <person name="Schmutz J."/>
            <person name="Slot J.C."/>
            <person name="St John F."/>
            <person name="Stenlid J."/>
            <person name="Sun H."/>
            <person name="Sun S."/>
            <person name="Syed K."/>
            <person name="Tsang A."/>
            <person name="Wiebenga A."/>
            <person name="Young D."/>
            <person name="Pisabarro A."/>
            <person name="Eastwood D.C."/>
            <person name="Martin F."/>
            <person name="Cullen D."/>
            <person name="Grigoriev I.V."/>
            <person name="Hibbett D.S."/>
        </authorList>
    </citation>
    <scope>NUCLEOTIDE SEQUENCE [LARGE SCALE GENOMIC DNA]</scope>
    <source>
        <strain evidence="2">RWD-64-598 SS2</strain>
    </source>
</reference>
<dbReference type="EMBL" id="JH711588">
    <property type="protein sequence ID" value="EIW75415.1"/>
    <property type="molecule type" value="Genomic_DNA"/>
</dbReference>
<dbReference type="AlphaFoldDB" id="A0A5M3M9U3"/>
<dbReference type="KEGG" id="cput:CONPUDRAFT_77114"/>
<gene>
    <name evidence="1" type="ORF">CONPUDRAFT_77114</name>
</gene>
<accession>A0A5M3M9U3</accession>
<dbReference type="GeneID" id="19209572"/>
<organism evidence="1 2">
    <name type="scientific">Coniophora puteana (strain RWD-64-598)</name>
    <name type="common">Brown rot fungus</name>
    <dbReference type="NCBI Taxonomy" id="741705"/>
    <lineage>
        <taxon>Eukaryota</taxon>
        <taxon>Fungi</taxon>
        <taxon>Dikarya</taxon>
        <taxon>Basidiomycota</taxon>
        <taxon>Agaricomycotina</taxon>
        <taxon>Agaricomycetes</taxon>
        <taxon>Agaricomycetidae</taxon>
        <taxon>Boletales</taxon>
        <taxon>Coniophorineae</taxon>
        <taxon>Coniophoraceae</taxon>
        <taxon>Coniophora</taxon>
    </lineage>
</organism>
<name>A0A5M3M9U3_CONPW</name>
<evidence type="ECO:0000313" key="2">
    <source>
        <dbReference type="Proteomes" id="UP000053558"/>
    </source>
</evidence>
<comment type="caution">
    <text evidence="1">The sequence shown here is derived from an EMBL/GenBank/DDBJ whole genome shotgun (WGS) entry which is preliminary data.</text>
</comment>
<sequence>MTVVDLHIARDDKTIALAGFSTDRFKVVVILLAMKPDEHRLTEITSMKPPYYQNLAYSVTAFKILSLDHVNYGVTTAVCYEPGAAADGTSCLDHLQWTVESTSNNRRQPRIIRLSSLMDVGQSILVDVVASPRFERVYCVDEDANIHIVDPKASETTEQIVADIWMDGDGWLRKKERKLCWLPPKYRPQPAERREVVGDWKPMLATVGNRILVANSTRYLVMTLLGDEIGYYNRKIMFRRDVIFRQVTVVGRRSRLRNTRRNAVKRDVHGSLAQQNVNTSIENITNRIMMFHIHEDNGLYEQHEGIIHETTYVKVGPKDGGDTLRRIRTPVSLPRLPREVDSGARGKSGEIARAPFRVTLIDRPSYIHFG</sequence>
<protein>
    <submittedName>
        <fullName evidence="1">Uncharacterized protein</fullName>
    </submittedName>
</protein>
<dbReference type="Proteomes" id="UP000053558">
    <property type="component" value="Unassembled WGS sequence"/>
</dbReference>
<dbReference type="RefSeq" id="XP_007774144.1">
    <property type="nucleotide sequence ID" value="XM_007775954.1"/>
</dbReference>
<evidence type="ECO:0000313" key="1">
    <source>
        <dbReference type="EMBL" id="EIW75415.1"/>
    </source>
</evidence>
<proteinExistence type="predicted"/>